<accession>A0AAV7QG60</accession>
<evidence type="ECO:0000313" key="1">
    <source>
        <dbReference type="EMBL" id="KAJ1139566.1"/>
    </source>
</evidence>
<dbReference type="Proteomes" id="UP001066276">
    <property type="component" value="Chromosome 6"/>
</dbReference>
<protein>
    <submittedName>
        <fullName evidence="1">Uncharacterized protein</fullName>
    </submittedName>
</protein>
<gene>
    <name evidence="1" type="ORF">NDU88_005935</name>
</gene>
<dbReference type="EMBL" id="JANPWB010000010">
    <property type="protein sequence ID" value="KAJ1139566.1"/>
    <property type="molecule type" value="Genomic_DNA"/>
</dbReference>
<proteinExistence type="predicted"/>
<name>A0AAV7QG60_PLEWA</name>
<organism evidence="1 2">
    <name type="scientific">Pleurodeles waltl</name>
    <name type="common">Iberian ribbed newt</name>
    <dbReference type="NCBI Taxonomy" id="8319"/>
    <lineage>
        <taxon>Eukaryota</taxon>
        <taxon>Metazoa</taxon>
        <taxon>Chordata</taxon>
        <taxon>Craniata</taxon>
        <taxon>Vertebrata</taxon>
        <taxon>Euteleostomi</taxon>
        <taxon>Amphibia</taxon>
        <taxon>Batrachia</taxon>
        <taxon>Caudata</taxon>
        <taxon>Salamandroidea</taxon>
        <taxon>Salamandridae</taxon>
        <taxon>Pleurodelinae</taxon>
        <taxon>Pleurodeles</taxon>
    </lineage>
</organism>
<reference evidence="1" key="1">
    <citation type="journal article" date="2022" name="bioRxiv">
        <title>Sequencing and chromosome-scale assembly of the giantPleurodeles waltlgenome.</title>
        <authorList>
            <person name="Brown T."/>
            <person name="Elewa A."/>
            <person name="Iarovenko S."/>
            <person name="Subramanian E."/>
            <person name="Araus A.J."/>
            <person name="Petzold A."/>
            <person name="Susuki M."/>
            <person name="Suzuki K.-i.T."/>
            <person name="Hayashi T."/>
            <person name="Toyoda A."/>
            <person name="Oliveira C."/>
            <person name="Osipova E."/>
            <person name="Leigh N.D."/>
            <person name="Simon A."/>
            <person name="Yun M.H."/>
        </authorList>
    </citation>
    <scope>NUCLEOTIDE SEQUENCE</scope>
    <source>
        <strain evidence="1">20211129_DDA</strain>
        <tissue evidence="1">Liver</tissue>
    </source>
</reference>
<evidence type="ECO:0000313" key="2">
    <source>
        <dbReference type="Proteomes" id="UP001066276"/>
    </source>
</evidence>
<keyword evidence="2" id="KW-1185">Reference proteome</keyword>
<sequence length="117" mass="12973">MRKTGSRHCNLHRQARHQTLDVEATLTTFVAKCNELRLLPHGFSRDLVALLGIIAGFRKLAAVCADACIVEREVVDTACVEEQAGPSWVLPSMDLLQSMISAAVEDTMRDRRLILSL</sequence>
<dbReference type="AlphaFoldDB" id="A0AAV7QG60"/>
<comment type="caution">
    <text evidence="1">The sequence shown here is derived from an EMBL/GenBank/DDBJ whole genome shotgun (WGS) entry which is preliminary data.</text>
</comment>